<feature type="region of interest" description="Disordered" evidence="1">
    <location>
        <begin position="89"/>
        <end position="133"/>
    </location>
</feature>
<dbReference type="AlphaFoldDB" id="A0A834DVY3"/>
<dbReference type="Proteomes" id="UP000664940">
    <property type="component" value="Unassembled WGS sequence"/>
</dbReference>
<evidence type="ECO:0000313" key="3">
    <source>
        <dbReference type="Proteomes" id="UP000664940"/>
    </source>
</evidence>
<proteinExistence type="predicted"/>
<evidence type="ECO:0000313" key="2">
    <source>
        <dbReference type="EMBL" id="KAF6094701.1"/>
    </source>
</evidence>
<dbReference type="EMBL" id="JABVXQ010000008">
    <property type="protein sequence ID" value="KAF6094701.1"/>
    <property type="molecule type" value="Genomic_DNA"/>
</dbReference>
<feature type="region of interest" description="Disordered" evidence="1">
    <location>
        <begin position="41"/>
        <end position="72"/>
    </location>
</feature>
<gene>
    <name evidence="2" type="ORF">HJG60_011811</name>
</gene>
<name>A0A834DVY3_9CHIR</name>
<protein>
    <submittedName>
        <fullName evidence="2">Uncharacterized protein</fullName>
    </submittedName>
</protein>
<comment type="caution">
    <text evidence="2">The sequence shown here is derived from an EMBL/GenBank/DDBJ whole genome shotgun (WGS) entry which is preliminary data.</text>
</comment>
<organism evidence="2 3">
    <name type="scientific">Phyllostomus discolor</name>
    <name type="common">pale spear-nosed bat</name>
    <dbReference type="NCBI Taxonomy" id="89673"/>
    <lineage>
        <taxon>Eukaryota</taxon>
        <taxon>Metazoa</taxon>
        <taxon>Chordata</taxon>
        <taxon>Craniata</taxon>
        <taxon>Vertebrata</taxon>
        <taxon>Euteleostomi</taxon>
        <taxon>Mammalia</taxon>
        <taxon>Eutheria</taxon>
        <taxon>Laurasiatheria</taxon>
        <taxon>Chiroptera</taxon>
        <taxon>Yangochiroptera</taxon>
        <taxon>Phyllostomidae</taxon>
        <taxon>Phyllostominae</taxon>
        <taxon>Phyllostomus</taxon>
    </lineage>
</organism>
<sequence length="133" mass="14100">MGHLFCLHPFSGPLGPHSKPLDMEAGVEGVPALVLERRAEGSTGSPLAYRSPGGSCSGTESPGRKGSCLHRNCSARQSQTREALKHVGRQLDEAASVGRGRRKKTWTEGKRGRAGVYGNSWRVGARPSQPAAP</sequence>
<evidence type="ECO:0000256" key="1">
    <source>
        <dbReference type="SAM" id="MobiDB-lite"/>
    </source>
</evidence>
<accession>A0A834DVY3</accession>
<reference evidence="2 3" key="1">
    <citation type="journal article" date="2020" name="Nature">
        <title>Six reference-quality genomes reveal evolution of bat adaptations.</title>
        <authorList>
            <person name="Jebb D."/>
            <person name="Huang Z."/>
            <person name="Pippel M."/>
            <person name="Hughes G.M."/>
            <person name="Lavrichenko K."/>
            <person name="Devanna P."/>
            <person name="Winkler S."/>
            <person name="Jermiin L.S."/>
            <person name="Skirmuntt E.C."/>
            <person name="Katzourakis A."/>
            <person name="Burkitt-Gray L."/>
            <person name="Ray D.A."/>
            <person name="Sullivan K.A.M."/>
            <person name="Roscito J.G."/>
            <person name="Kirilenko B.M."/>
            <person name="Davalos L.M."/>
            <person name="Corthals A.P."/>
            <person name="Power M.L."/>
            <person name="Jones G."/>
            <person name="Ransome R.D."/>
            <person name="Dechmann D.K.N."/>
            <person name="Locatelli A.G."/>
            <person name="Puechmaille S.J."/>
            <person name="Fedrigo O."/>
            <person name="Jarvis E.D."/>
            <person name="Hiller M."/>
            <person name="Vernes S.C."/>
            <person name="Myers E.W."/>
            <person name="Teeling E.C."/>
        </authorList>
    </citation>
    <scope>NUCLEOTIDE SEQUENCE [LARGE SCALE GENOMIC DNA]</scope>
    <source>
        <strain evidence="2">Bat1K_MPI-CBG_1</strain>
    </source>
</reference>